<name>A0A6N1AGG3_9PROT</name>
<evidence type="ECO:0000313" key="1">
    <source>
        <dbReference type="EMBL" id="QKS50359.1"/>
    </source>
</evidence>
<dbReference type="AlphaFoldDB" id="A0A6N1AGG3"/>
<protein>
    <submittedName>
        <fullName evidence="1">Uncharacterized protein</fullName>
    </submittedName>
</protein>
<proteinExistence type="predicted"/>
<sequence>MASIIRIISGAAEPHNRCVRAPLAGSLNGAPARSRCIGMDHATFEVEGAVECRVGKMVFARLDGVCMAGPVDHVDGRAGIVTVAWKRDAGTRGKVEQVLRSVVYGRFNGFRMAA</sequence>
<geneLocation type="plasmid" evidence="1 2">
    <name>unnamed4</name>
</geneLocation>
<dbReference type="OrthoDB" id="9933574at2"/>
<dbReference type="Proteomes" id="UP000509702">
    <property type="component" value="Plasmid unnamed4"/>
</dbReference>
<accession>A0A6N1AGG3</accession>
<organism evidence="1 2">
    <name type="scientific">Azospirillum oryzae</name>
    <dbReference type="NCBI Taxonomy" id="286727"/>
    <lineage>
        <taxon>Bacteria</taxon>
        <taxon>Pseudomonadati</taxon>
        <taxon>Pseudomonadota</taxon>
        <taxon>Alphaproteobacteria</taxon>
        <taxon>Rhodospirillales</taxon>
        <taxon>Azospirillaceae</taxon>
        <taxon>Azospirillum</taxon>
    </lineage>
</organism>
<keyword evidence="2" id="KW-1185">Reference proteome</keyword>
<dbReference type="EMBL" id="CP054618">
    <property type="protein sequence ID" value="QKS50359.1"/>
    <property type="molecule type" value="Genomic_DNA"/>
</dbReference>
<evidence type="ECO:0000313" key="2">
    <source>
        <dbReference type="Proteomes" id="UP000509702"/>
    </source>
</evidence>
<dbReference type="KEGG" id="aoz:HUE56_07360"/>
<gene>
    <name evidence="1" type="ORF">HUE56_07360</name>
</gene>
<keyword evidence="1" id="KW-0614">Plasmid</keyword>
<dbReference type="RefSeq" id="WP_149199742.1">
    <property type="nucleotide sequence ID" value="NZ_BSOV01000035.1"/>
</dbReference>
<reference evidence="1 2" key="1">
    <citation type="submission" date="2020-06" db="EMBL/GenBank/DDBJ databases">
        <title>Complete genome of Azosprillum oryzae KACC14407.</title>
        <authorList>
            <person name="Kim M."/>
            <person name="Park Y.-J."/>
            <person name="Shin J.-H."/>
        </authorList>
    </citation>
    <scope>NUCLEOTIDE SEQUENCE [LARGE SCALE GENOMIC DNA]</scope>
    <source>
        <strain evidence="1 2">KACC 14407</strain>
        <plasmid evidence="1 2">unnamed4</plasmid>
    </source>
</reference>